<dbReference type="SUPFAM" id="SSF56399">
    <property type="entry name" value="ADP-ribosylation"/>
    <property type="match status" value="1"/>
</dbReference>
<evidence type="ECO:0000256" key="4">
    <source>
        <dbReference type="ARBA" id="ARBA00025212"/>
    </source>
</evidence>
<proteinExistence type="inferred from homology"/>
<accession>A0AAV5N1L6</accession>
<dbReference type="HAMAP" id="MF_00299">
    <property type="entry name" value="KptA"/>
    <property type="match status" value="1"/>
</dbReference>
<dbReference type="InterPro" id="IPR042080">
    <property type="entry name" value="RNA_2'-PTrans_N"/>
</dbReference>
<dbReference type="InterPro" id="IPR002745">
    <property type="entry name" value="Ptrans_KptA/Tpt1"/>
</dbReference>
<evidence type="ECO:0000256" key="3">
    <source>
        <dbReference type="ARBA" id="ARBA00023027"/>
    </source>
</evidence>
<dbReference type="Gene3D" id="3.20.170.30">
    <property type="match status" value="1"/>
</dbReference>
<evidence type="ECO:0000313" key="6">
    <source>
        <dbReference type="EMBL" id="GKX54646.1"/>
    </source>
</evidence>
<comment type="similarity">
    <text evidence="1 5">Belongs to the KptA/TPT1 family.</text>
</comment>
<dbReference type="GO" id="GO:0000215">
    <property type="term" value="F:tRNA 2'-phosphotransferase activity"/>
    <property type="evidence" value="ECO:0007669"/>
    <property type="project" value="TreeGrafter"/>
</dbReference>
<dbReference type="InterPro" id="IPR042081">
    <property type="entry name" value="RNA_2'-PTrans_C"/>
</dbReference>
<name>A0AAV5N1L6_9GAMM</name>
<dbReference type="Pfam" id="PF01885">
    <property type="entry name" value="PTS_2-RNA"/>
    <property type="match status" value="1"/>
</dbReference>
<evidence type="ECO:0000256" key="2">
    <source>
        <dbReference type="ARBA" id="ARBA00022679"/>
    </source>
</evidence>
<dbReference type="Proteomes" id="UP001058124">
    <property type="component" value="Unassembled WGS sequence"/>
</dbReference>
<dbReference type="PANTHER" id="PTHR12684:SF2">
    <property type="entry name" value="TRNA 2'-PHOSPHOTRANSFERASE 1"/>
    <property type="match status" value="1"/>
</dbReference>
<dbReference type="Gene3D" id="1.10.10.970">
    <property type="entry name" value="RNA 2'-phosphotransferase, Tpt1/KptA family, N-terminal domain"/>
    <property type="match status" value="1"/>
</dbReference>
<organism evidence="6 7">
    <name type="scientific">Leminorella grimontii</name>
    <dbReference type="NCBI Taxonomy" id="82981"/>
    <lineage>
        <taxon>Bacteria</taxon>
        <taxon>Pseudomonadati</taxon>
        <taxon>Pseudomonadota</taxon>
        <taxon>Gammaproteobacteria</taxon>
        <taxon>Enterobacterales</taxon>
        <taxon>Budviciaceae</taxon>
        <taxon>Leminorella</taxon>
    </lineage>
</organism>
<dbReference type="PANTHER" id="PTHR12684">
    <property type="entry name" value="PUTATIVE PHOSPHOTRANSFERASE"/>
    <property type="match status" value="1"/>
</dbReference>
<dbReference type="GO" id="GO:0003950">
    <property type="term" value="F:NAD+ poly-ADP-ribosyltransferase activity"/>
    <property type="evidence" value="ECO:0007669"/>
    <property type="project" value="InterPro"/>
</dbReference>
<keyword evidence="7" id="KW-1185">Reference proteome</keyword>
<gene>
    <name evidence="5 6" type="primary">kptA</name>
    <name evidence="6" type="ORF">SOASR030_07580</name>
</gene>
<dbReference type="GO" id="GO:0006388">
    <property type="term" value="P:tRNA splicing, via endonucleolytic cleavage and ligation"/>
    <property type="evidence" value="ECO:0007669"/>
    <property type="project" value="UniProtKB-UniRule"/>
</dbReference>
<keyword evidence="2 5" id="KW-0808">Transferase</keyword>
<comment type="caution">
    <text evidence="6">The sequence shown here is derived from an EMBL/GenBank/DDBJ whole genome shotgun (WGS) entry which is preliminary data.</text>
</comment>
<dbReference type="NCBIfam" id="NF002014">
    <property type="entry name" value="PRK00819.1-4"/>
    <property type="match status" value="1"/>
</dbReference>
<dbReference type="InterPro" id="IPR022928">
    <property type="entry name" value="RNA_2'-PTrans_KptA"/>
</dbReference>
<reference evidence="6" key="1">
    <citation type="submission" date="2022-06" db="EMBL/GenBank/DDBJ databases">
        <title>Draft genome sequences of Leminorella grimontii str. JCM5902.</title>
        <authorList>
            <person name="Wakabayashi Y."/>
            <person name="Kojima K."/>
        </authorList>
    </citation>
    <scope>NUCLEOTIDE SEQUENCE</scope>
    <source>
        <strain evidence="6">JCM 5902</strain>
    </source>
</reference>
<protein>
    <recommendedName>
        <fullName evidence="5">Probable RNA 2'-phosphotransferase</fullName>
        <ecNumber evidence="5">2.7.1.-</ecNumber>
    </recommendedName>
</protein>
<dbReference type="EMBL" id="BRLH01000001">
    <property type="protein sequence ID" value="GKX54646.1"/>
    <property type="molecule type" value="Genomic_DNA"/>
</dbReference>
<evidence type="ECO:0000256" key="1">
    <source>
        <dbReference type="ARBA" id="ARBA00009836"/>
    </source>
</evidence>
<evidence type="ECO:0000313" key="7">
    <source>
        <dbReference type="Proteomes" id="UP001058124"/>
    </source>
</evidence>
<dbReference type="NCBIfam" id="NF002012">
    <property type="entry name" value="PRK00819.1-1"/>
    <property type="match status" value="1"/>
</dbReference>
<evidence type="ECO:0000256" key="5">
    <source>
        <dbReference type="HAMAP-Rule" id="MF_00299"/>
    </source>
</evidence>
<sequence length="180" mass="19924">MEKQLTELSKFLSFVLRHKPEAIGMTLDSEGWADVDTLIERAKTSGKTLTPSLIATVVETNAKKRFSLSDDGKRIRAAQGHSTEQVSIAYEEKTPPEFLFHGTASRFLDSIKEQGLVPGSRHYVHLSDCKETAVAVGRRHGSPVVLTVRAGEMHKQGLKFYQADNGVWLTPFVAVAFLEP</sequence>
<keyword evidence="3 5" id="KW-0520">NAD</keyword>
<dbReference type="EC" id="2.7.1.-" evidence="5"/>
<dbReference type="AlphaFoldDB" id="A0AAV5N1L6"/>
<comment type="function">
    <text evidence="4 5">Removes the 2'-phosphate from RNA via an intermediate in which the phosphate is ADP-ribosylated by NAD followed by a presumed transesterification to release the RNA and generate ADP-ribose 1''-2''-cyclic phosphate (APPR&gt;P). May function as an ADP-ribosylase.</text>
</comment>